<name>A0A078HEQ6_BRANA</name>
<dbReference type="AlphaFoldDB" id="A0A078HEQ6"/>
<protein>
    <submittedName>
        <fullName evidence="1">BnaC08g09770D protein</fullName>
    </submittedName>
</protein>
<dbReference type="PaxDb" id="3708-A0A078HEQ6"/>
<dbReference type="Gramene" id="CDY36870">
    <property type="protein sequence ID" value="CDY36870"/>
    <property type="gene ID" value="GSBRNA2T00062940001"/>
</dbReference>
<gene>
    <name evidence="1" type="primary">BnaC08g09770D</name>
    <name evidence="1" type="ORF">GSBRNA2T00062940001</name>
</gene>
<keyword evidence="2" id="KW-1185">Reference proteome</keyword>
<dbReference type="EMBL" id="LK032385">
    <property type="protein sequence ID" value="CDY36870.1"/>
    <property type="molecule type" value="Genomic_DNA"/>
</dbReference>
<evidence type="ECO:0000313" key="1">
    <source>
        <dbReference type="EMBL" id="CDY36870.1"/>
    </source>
</evidence>
<evidence type="ECO:0000313" key="2">
    <source>
        <dbReference type="Proteomes" id="UP000028999"/>
    </source>
</evidence>
<sequence>MHCHLRGVPAAYKSPKSQGVNSQNLAAIYWEELHRLTGLSHHMFLLKLSTQEIDRVGENGYPCKPPSS</sequence>
<organism evidence="1 2">
    <name type="scientific">Brassica napus</name>
    <name type="common">Rape</name>
    <dbReference type="NCBI Taxonomy" id="3708"/>
    <lineage>
        <taxon>Eukaryota</taxon>
        <taxon>Viridiplantae</taxon>
        <taxon>Streptophyta</taxon>
        <taxon>Embryophyta</taxon>
        <taxon>Tracheophyta</taxon>
        <taxon>Spermatophyta</taxon>
        <taxon>Magnoliopsida</taxon>
        <taxon>eudicotyledons</taxon>
        <taxon>Gunneridae</taxon>
        <taxon>Pentapetalae</taxon>
        <taxon>rosids</taxon>
        <taxon>malvids</taxon>
        <taxon>Brassicales</taxon>
        <taxon>Brassicaceae</taxon>
        <taxon>Brassiceae</taxon>
        <taxon>Brassica</taxon>
    </lineage>
</organism>
<dbReference type="Proteomes" id="UP000028999">
    <property type="component" value="Unassembled WGS sequence"/>
</dbReference>
<proteinExistence type="predicted"/>
<reference evidence="1 2" key="1">
    <citation type="journal article" date="2014" name="Science">
        <title>Plant genetics. Early allopolyploid evolution in the post-Neolithic Brassica napus oilseed genome.</title>
        <authorList>
            <person name="Chalhoub B."/>
            <person name="Denoeud F."/>
            <person name="Liu S."/>
            <person name="Parkin I.A."/>
            <person name="Tang H."/>
            <person name="Wang X."/>
            <person name="Chiquet J."/>
            <person name="Belcram H."/>
            <person name="Tong C."/>
            <person name="Samans B."/>
            <person name="Correa M."/>
            <person name="Da Silva C."/>
            <person name="Just J."/>
            <person name="Falentin C."/>
            <person name="Koh C.S."/>
            <person name="Le Clainche I."/>
            <person name="Bernard M."/>
            <person name="Bento P."/>
            <person name="Noel B."/>
            <person name="Labadie K."/>
            <person name="Alberti A."/>
            <person name="Charles M."/>
            <person name="Arnaud D."/>
            <person name="Guo H."/>
            <person name="Daviaud C."/>
            <person name="Alamery S."/>
            <person name="Jabbari K."/>
            <person name="Zhao M."/>
            <person name="Edger P.P."/>
            <person name="Chelaifa H."/>
            <person name="Tack D."/>
            <person name="Lassalle G."/>
            <person name="Mestiri I."/>
            <person name="Schnel N."/>
            <person name="Le Paslier M.C."/>
            <person name="Fan G."/>
            <person name="Renault V."/>
            <person name="Bayer P.E."/>
            <person name="Golicz A.A."/>
            <person name="Manoli S."/>
            <person name="Lee T.H."/>
            <person name="Thi V.H."/>
            <person name="Chalabi S."/>
            <person name="Hu Q."/>
            <person name="Fan C."/>
            <person name="Tollenaere R."/>
            <person name="Lu Y."/>
            <person name="Battail C."/>
            <person name="Shen J."/>
            <person name="Sidebottom C.H."/>
            <person name="Wang X."/>
            <person name="Canaguier A."/>
            <person name="Chauveau A."/>
            <person name="Berard A."/>
            <person name="Deniot G."/>
            <person name="Guan M."/>
            <person name="Liu Z."/>
            <person name="Sun F."/>
            <person name="Lim Y.P."/>
            <person name="Lyons E."/>
            <person name="Town C.D."/>
            <person name="Bancroft I."/>
            <person name="Wang X."/>
            <person name="Meng J."/>
            <person name="Ma J."/>
            <person name="Pires J.C."/>
            <person name="King G.J."/>
            <person name="Brunel D."/>
            <person name="Delourme R."/>
            <person name="Renard M."/>
            <person name="Aury J.M."/>
            <person name="Adams K.L."/>
            <person name="Batley J."/>
            <person name="Snowdon R.J."/>
            <person name="Tost J."/>
            <person name="Edwards D."/>
            <person name="Zhou Y."/>
            <person name="Hua W."/>
            <person name="Sharpe A.G."/>
            <person name="Paterson A.H."/>
            <person name="Guan C."/>
            <person name="Wincker P."/>
        </authorList>
    </citation>
    <scope>NUCLEOTIDE SEQUENCE [LARGE SCALE GENOMIC DNA]</scope>
    <source>
        <strain evidence="2">cv. Darmor-bzh</strain>
    </source>
</reference>
<accession>A0A078HEQ6</accession>